<dbReference type="InterPro" id="IPR013149">
    <property type="entry name" value="ADH-like_C"/>
</dbReference>
<sequence>MVQTMAFQQTILFDTITVQALATIILGFITVYTVARCTYLLYFHPLSKYPGPRIAAVSNIWYGYHWLSGRYPWAIDNVLRKYGDVVRIAPNELVFLTPQATIDIFSPNQKGLETWVKTDFNNRGDDLGGIIWEQDPARHHQVLKKIAPGFSKRSMRAMEPLVHQYIDYFVERMQELGNAPEGVGLVQWTNWLAMDLSSELSWNEKMNQMKDLKNSIYLEVLIGFNQYSTVMQVFKRFPLLKPFQYLWVPLAKLNSWATMEKNVDEKVGGRIDRRGKTQHVDFFEYVLPADSPLPTDIRELKQLTSVTVQLMLAGFDPISHWFYGTLFFLLQEPKSLKILVEEIRNAFKSYNDITPESVISLPYLQACLKETLRMLPSNLTGFPRLSPGAMVDGEYIPKGVHVQTSILALGRSPRYFHEPLHYRPHRWLPAEHPLYDDKFAHDDLKGFFFFILGPRRAIAQDRGGKPQIVHSIPVPTLLPGTVIVKTVAVALNPSDYKICAAFPTPGAGVGTDFAGTVVAVADGTGTDLAPGDLVCGVTNSADLETTENGAFAEYVRAPTEFILRVPGPGRATKPGIGISDMDMAKGASLGTALATCTLALWGADALNLPATPDSPQPSNSKTPLPVLVYGGSTATGTTIQLLKLSGLDPITTCSPSNFDLVRSYGATAVFDYSRPDTATNIKEYTGGRLKHVMDCISGKESVECCYAAMARTGGRYASLNQVLMSCWPRGELFMPPL</sequence>
<dbReference type="InterPro" id="IPR002403">
    <property type="entry name" value="Cyt_P450_E_grp-IV"/>
</dbReference>
<evidence type="ECO:0000313" key="10">
    <source>
        <dbReference type="EMBL" id="KAF4629400.1"/>
    </source>
</evidence>
<dbReference type="InterPro" id="IPR036396">
    <property type="entry name" value="Cyt_P450_sf"/>
</dbReference>
<dbReference type="Pfam" id="PF00107">
    <property type="entry name" value="ADH_zinc_N"/>
    <property type="match status" value="1"/>
</dbReference>
<dbReference type="CDD" id="cd08249">
    <property type="entry name" value="enoyl_reductase_like"/>
    <property type="match status" value="1"/>
</dbReference>
<keyword evidence="7" id="KW-0408">Iron</keyword>
<reference evidence="10 11" key="1">
    <citation type="submission" date="2020-03" db="EMBL/GenBank/DDBJ databases">
        <title>Draft Genome Sequence of Cudoniella acicularis.</title>
        <authorList>
            <person name="Buettner E."/>
            <person name="Kellner H."/>
        </authorList>
    </citation>
    <scope>NUCLEOTIDE SEQUENCE [LARGE SCALE GENOMIC DNA]</scope>
    <source>
        <strain evidence="10 11">DSM 108380</strain>
    </source>
</reference>
<dbReference type="Proteomes" id="UP000566819">
    <property type="component" value="Unassembled WGS sequence"/>
</dbReference>
<dbReference type="SUPFAM" id="SSF50129">
    <property type="entry name" value="GroES-like"/>
    <property type="match status" value="1"/>
</dbReference>
<evidence type="ECO:0000313" key="11">
    <source>
        <dbReference type="Proteomes" id="UP000566819"/>
    </source>
</evidence>
<accession>A0A8H4W2L0</accession>
<dbReference type="GO" id="GO:0004497">
    <property type="term" value="F:monooxygenase activity"/>
    <property type="evidence" value="ECO:0007669"/>
    <property type="project" value="InterPro"/>
</dbReference>
<feature type="domain" description="Enoyl reductase (ER)" evidence="9">
    <location>
        <begin position="463"/>
        <end position="737"/>
    </location>
</feature>
<comment type="caution">
    <text evidence="10">The sequence shown here is derived from an EMBL/GenBank/DDBJ whole genome shotgun (WGS) entry which is preliminary data.</text>
</comment>
<evidence type="ECO:0000256" key="6">
    <source>
        <dbReference type="ARBA" id="ARBA00023002"/>
    </source>
</evidence>
<keyword evidence="8" id="KW-1133">Transmembrane helix</keyword>
<dbReference type="GO" id="GO:0005506">
    <property type="term" value="F:iron ion binding"/>
    <property type="evidence" value="ECO:0007669"/>
    <property type="project" value="InterPro"/>
</dbReference>
<gene>
    <name evidence="10" type="ORF">G7Y89_g8747</name>
</gene>
<dbReference type="Pfam" id="PF08240">
    <property type="entry name" value="ADH_N"/>
    <property type="match status" value="1"/>
</dbReference>
<keyword evidence="4" id="KW-0479">Metal-binding</keyword>
<evidence type="ECO:0000259" key="9">
    <source>
        <dbReference type="SMART" id="SM00829"/>
    </source>
</evidence>
<dbReference type="Gene3D" id="3.90.180.10">
    <property type="entry name" value="Medium-chain alcohol dehydrogenases, catalytic domain"/>
    <property type="match status" value="1"/>
</dbReference>
<dbReference type="PRINTS" id="PR00465">
    <property type="entry name" value="EP450IV"/>
</dbReference>
<dbReference type="PANTHER" id="PTHR45348">
    <property type="entry name" value="HYPOTHETICAL OXIDOREDUCTASE (EUROFUNG)"/>
    <property type="match status" value="1"/>
</dbReference>
<name>A0A8H4W2L0_9HELO</name>
<dbReference type="GO" id="GO:0020037">
    <property type="term" value="F:heme binding"/>
    <property type="evidence" value="ECO:0007669"/>
    <property type="project" value="InterPro"/>
</dbReference>
<keyword evidence="8" id="KW-0812">Transmembrane</keyword>
<comment type="cofactor">
    <cofactor evidence="1">
        <name>heme</name>
        <dbReference type="ChEBI" id="CHEBI:30413"/>
    </cofactor>
</comment>
<protein>
    <recommendedName>
        <fullName evidence="9">Enoyl reductase (ER) domain-containing protein</fullName>
    </recommendedName>
</protein>
<dbReference type="InterPro" id="IPR011032">
    <property type="entry name" value="GroES-like_sf"/>
</dbReference>
<dbReference type="OrthoDB" id="1470350at2759"/>
<evidence type="ECO:0000256" key="1">
    <source>
        <dbReference type="ARBA" id="ARBA00001971"/>
    </source>
</evidence>
<dbReference type="InterPro" id="IPR036291">
    <property type="entry name" value="NAD(P)-bd_dom_sf"/>
</dbReference>
<dbReference type="Gene3D" id="1.10.630.10">
    <property type="entry name" value="Cytochrome P450"/>
    <property type="match status" value="1"/>
</dbReference>
<dbReference type="InterPro" id="IPR001128">
    <property type="entry name" value="Cyt_P450"/>
</dbReference>
<proteinExistence type="inferred from homology"/>
<evidence type="ECO:0000256" key="4">
    <source>
        <dbReference type="ARBA" id="ARBA00022723"/>
    </source>
</evidence>
<evidence type="ECO:0000256" key="3">
    <source>
        <dbReference type="ARBA" id="ARBA00010617"/>
    </source>
</evidence>
<dbReference type="EMBL" id="JAAMPI010000682">
    <property type="protein sequence ID" value="KAF4629400.1"/>
    <property type="molecule type" value="Genomic_DNA"/>
</dbReference>
<keyword evidence="11" id="KW-1185">Reference proteome</keyword>
<dbReference type="SMART" id="SM00829">
    <property type="entry name" value="PKS_ER"/>
    <property type="match status" value="1"/>
</dbReference>
<dbReference type="GO" id="GO:0016651">
    <property type="term" value="F:oxidoreductase activity, acting on NAD(P)H"/>
    <property type="evidence" value="ECO:0007669"/>
    <property type="project" value="InterPro"/>
</dbReference>
<dbReference type="InterPro" id="IPR013154">
    <property type="entry name" value="ADH-like_N"/>
</dbReference>
<dbReference type="Pfam" id="PF00067">
    <property type="entry name" value="p450"/>
    <property type="match status" value="1"/>
</dbReference>
<comment type="similarity">
    <text evidence="3">Belongs to the cytochrome P450 family.</text>
</comment>
<dbReference type="InterPro" id="IPR020843">
    <property type="entry name" value="ER"/>
</dbReference>
<comment type="similarity">
    <text evidence="2">Belongs to the zinc-containing alcohol dehydrogenase family.</text>
</comment>
<dbReference type="Gene3D" id="3.40.50.720">
    <property type="entry name" value="NAD(P)-binding Rossmann-like Domain"/>
    <property type="match status" value="1"/>
</dbReference>
<feature type="transmembrane region" description="Helical" evidence="8">
    <location>
        <begin position="12"/>
        <end position="35"/>
    </location>
</feature>
<evidence type="ECO:0000256" key="8">
    <source>
        <dbReference type="SAM" id="Phobius"/>
    </source>
</evidence>
<evidence type="ECO:0000256" key="5">
    <source>
        <dbReference type="ARBA" id="ARBA00022857"/>
    </source>
</evidence>
<dbReference type="GO" id="GO:0016705">
    <property type="term" value="F:oxidoreductase activity, acting on paired donors, with incorporation or reduction of molecular oxygen"/>
    <property type="evidence" value="ECO:0007669"/>
    <property type="project" value="InterPro"/>
</dbReference>
<keyword evidence="8" id="KW-0472">Membrane</keyword>
<evidence type="ECO:0000256" key="7">
    <source>
        <dbReference type="ARBA" id="ARBA00023004"/>
    </source>
</evidence>
<evidence type="ECO:0000256" key="2">
    <source>
        <dbReference type="ARBA" id="ARBA00008072"/>
    </source>
</evidence>
<dbReference type="InterPro" id="IPR047122">
    <property type="entry name" value="Trans-enoyl_RdTase-like"/>
</dbReference>
<dbReference type="AlphaFoldDB" id="A0A8H4W2L0"/>
<dbReference type="SUPFAM" id="SSF48264">
    <property type="entry name" value="Cytochrome P450"/>
    <property type="match status" value="1"/>
</dbReference>
<keyword evidence="6" id="KW-0560">Oxidoreductase</keyword>
<dbReference type="PANTHER" id="PTHR45348:SF6">
    <property type="entry name" value="TRANS-ENOYL REDUCTASE APDC"/>
    <property type="match status" value="1"/>
</dbReference>
<keyword evidence="5" id="KW-0521">NADP</keyword>
<organism evidence="10 11">
    <name type="scientific">Cudoniella acicularis</name>
    <dbReference type="NCBI Taxonomy" id="354080"/>
    <lineage>
        <taxon>Eukaryota</taxon>
        <taxon>Fungi</taxon>
        <taxon>Dikarya</taxon>
        <taxon>Ascomycota</taxon>
        <taxon>Pezizomycotina</taxon>
        <taxon>Leotiomycetes</taxon>
        <taxon>Helotiales</taxon>
        <taxon>Tricladiaceae</taxon>
        <taxon>Cudoniella</taxon>
    </lineage>
</organism>
<dbReference type="SUPFAM" id="SSF51735">
    <property type="entry name" value="NAD(P)-binding Rossmann-fold domains"/>
    <property type="match status" value="1"/>
</dbReference>